<gene>
    <name evidence="3" type="ORF">GCM10010358_38730</name>
</gene>
<comment type="caution">
    <text evidence="3">The sequence shown here is derived from an EMBL/GenBank/DDBJ whole genome shotgun (WGS) entry which is preliminary data.</text>
</comment>
<keyword evidence="1" id="KW-0732">Signal</keyword>
<feature type="signal peptide" evidence="1">
    <location>
        <begin position="1"/>
        <end position="16"/>
    </location>
</feature>
<evidence type="ECO:0000259" key="2">
    <source>
        <dbReference type="Pfam" id="PF00089"/>
    </source>
</evidence>
<reference evidence="3" key="1">
    <citation type="journal article" date="2014" name="Int. J. Syst. Evol. Microbiol.">
        <title>Complete genome sequence of Corynebacterium casei LMG S-19264T (=DSM 44701T), isolated from a smear-ripened cheese.</title>
        <authorList>
            <consortium name="US DOE Joint Genome Institute (JGI-PGF)"/>
            <person name="Walter F."/>
            <person name="Albersmeier A."/>
            <person name="Kalinowski J."/>
            <person name="Ruckert C."/>
        </authorList>
    </citation>
    <scope>NUCLEOTIDE SEQUENCE</scope>
    <source>
        <strain evidence="3">JCM 4790</strain>
    </source>
</reference>
<dbReference type="InterPro" id="IPR043504">
    <property type="entry name" value="Peptidase_S1_PA_chymotrypsin"/>
</dbReference>
<dbReference type="GO" id="GO:0004252">
    <property type="term" value="F:serine-type endopeptidase activity"/>
    <property type="evidence" value="ECO:0007669"/>
    <property type="project" value="InterPro"/>
</dbReference>
<protein>
    <recommendedName>
        <fullName evidence="2">Peptidase S1 domain-containing protein</fullName>
    </recommendedName>
</protein>
<proteinExistence type="predicted"/>
<evidence type="ECO:0000256" key="1">
    <source>
        <dbReference type="SAM" id="SignalP"/>
    </source>
</evidence>
<name>A0A918NMG0_9ACTN</name>
<keyword evidence="4" id="KW-1185">Reference proteome</keyword>
<evidence type="ECO:0000313" key="3">
    <source>
        <dbReference type="EMBL" id="GGX80758.1"/>
    </source>
</evidence>
<feature type="chain" id="PRO_5036811655" description="Peptidase S1 domain-containing protein" evidence="1">
    <location>
        <begin position="17"/>
        <end position="165"/>
    </location>
</feature>
<feature type="domain" description="Peptidase S1" evidence="2">
    <location>
        <begin position="19"/>
        <end position="150"/>
    </location>
</feature>
<sequence>MTLTCAAALPPLSAQAVTGPGATARSRSFTARLVIGADDTMRACSAVLVDSQWLLTASSCFADDPNNPTALGAGAPKLVTTATIGRTDLTSTTGQVRKVTQLDPRTDRDLTLARLDRPVTGITPVAVATDAPVTGEELTIAGYGRIGGDGRGTVGTRSAMWPTIG</sequence>
<accession>A0A918NMG0</accession>
<dbReference type="AlphaFoldDB" id="A0A918NMG0"/>
<dbReference type="Pfam" id="PF00089">
    <property type="entry name" value="Trypsin"/>
    <property type="match status" value="1"/>
</dbReference>
<reference evidence="3" key="2">
    <citation type="submission" date="2020-09" db="EMBL/GenBank/DDBJ databases">
        <authorList>
            <person name="Sun Q."/>
            <person name="Ohkuma M."/>
        </authorList>
    </citation>
    <scope>NUCLEOTIDE SEQUENCE</scope>
    <source>
        <strain evidence="3">JCM 4790</strain>
    </source>
</reference>
<evidence type="ECO:0000313" key="4">
    <source>
        <dbReference type="Proteomes" id="UP000619244"/>
    </source>
</evidence>
<organism evidence="3 4">
    <name type="scientific">Streptomyces minutiscleroticus</name>
    <dbReference type="NCBI Taxonomy" id="68238"/>
    <lineage>
        <taxon>Bacteria</taxon>
        <taxon>Bacillati</taxon>
        <taxon>Actinomycetota</taxon>
        <taxon>Actinomycetes</taxon>
        <taxon>Kitasatosporales</taxon>
        <taxon>Streptomycetaceae</taxon>
        <taxon>Streptomyces</taxon>
    </lineage>
</organism>
<dbReference type="EMBL" id="BMVU01000018">
    <property type="protein sequence ID" value="GGX80758.1"/>
    <property type="molecule type" value="Genomic_DNA"/>
</dbReference>
<dbReference type="SUPFAM" id="SSF50494">
    <property type="entry name" value="Trypsin-like serine proteases"/>
    <property type="match status" value="1"/>
</dbReference>
<dbReference type="InterPro" id="IPR009003">
    <property type="entry name" value="Peptidase_S1_PA"/>
</dbReference>
<dbReference type="Gene3D" id="2.40.10.10">
    <property type="entry name" value="Trypsin-like serine proteases"/>
    <property type="match status" value="1"/>
</dbReference>
<dbReference type="GO" id="GO:0006508">
    <property type="term" value="P:proteolysis"/>
    <property type="evidence" value="ECO:0007669"/>
    <property type="project" value="InterPro"/>
</dbReference>
<dbReference type="InterPro" id="IPR001254">
    <property type="entry name" value="Trypsin_dom"/>
</dbReference>
<dbReference type="Proteomes" id="UP000619244">
    <property type="component" value="Unassembled WGS sequence"/>
</dbReference>